<dbReference type="NCBIfam" id="NF001109">
    <property type="entry name" value="PRK00136.1"/>
    <property type="match status" value="1"/>
</dbReference>
<dbReference type="InterPro" id="IPR000630">
    <property type="entry name" value="Ribosomal_uS8"/>
</dbReference>
<evidence type="ECO:0000256" key="1">
    <source>
        <dbReference type="ARBA" id="ARBA00006471"/>
    </source>
</evidence>
<dbReference type="Pfam" id="PF00410">
    <property type="entry name" value="Ribosomal_S8"/>
    <property type="match status" value="1"/>
</dbReference>
<sequence length="130" mass="14680">MTDPIADMLIRIKNAQAAKKVVVSFGYSKIKFEIAKILENKGYLGTIERYGRKNGRFFEAELLYDKSGGPKISGARRVSKSSRRVYKGWREIYAPFGGMGLAIYSTPKGLKTDREARKEKVGGELLLEIW</sequence>
<reference evidence="6 7" key="1">
    <citation type="journal article" date="2016" name="Nat. Commun.">
        <title>Thousands of microbial genomes shed light on interconnected biogeochemical processes in an aquifer system.</title>
        <authorList>
            <person name="Anantharaman K."/>
            <person name="Brown C.T."/>
            <person name="Hug L.A."/>
            <person name="Sharon I."/>
            <person name="Castelle C.J."/>
            <person name="Probst A.J."/>
            <person name="Thomas B.C."/>
            <person name="Singh A."/>
            <person name="Wilkins M.J."/>
            <person name="Karaoz U."/>
            <person name="Brodie E.L."/>
            <person name="Williams K.H."/>
            <person name="Hubbard S.S."/>
            <person name="Banfield J.F."/>
        </authorList>
    </citation>
    <scope>NUCLEOTIDE SEQUENCE [LARGE SCALE GENOMIC DNA]</scope>
</reference>
<keyword evidence="5" id="KW-0694">RNA-binding</keyword>
<dbReference type="EMBL" id="MFHD01000004">
    <property type="protein sequence ID" value="OGF63306.1"/>
    <property type="molecule type" value="Genomic_DNA"/>
</dbReference>
<dbReference type="InterPro" id="IPR035987">
    <property type="entry name" value="Ribosomal_uS8_sf"/>
</dbReference>
<evidence type="ECO:0000313" key="7">
    <source>
        <dbReference type="Proteomes" id="UP000179251"/>
    </source>
</evidence>
<evidence type="ECO:0000256" key="5">
    <source>
        <dbReference type="HAMAP-Rule" id="MF_01302"/>
    </source>
</evidence>
<organism evidence="6 7">
    <name type="scientific">Candidatus Giovannonibacteria bacterium RIFCSPHIGHO2_01_FULL_45_23</name>
    <dbReference type="NCBI Taxonomy" id="1798325"/>
    <lineage>
        <taxon>Bacteria</taxon>
        <taxon>Candidatus Giovannoniibacteriota</taxon>
    </lineage>
</organism>
<accession>A0A1F5VIQ7</accession>
<dbReference type="SUPFAM" id="SSF56047">
    <property type="entry name" value="Ribosomal protein S8"/>
    <property type="match status" value="1"/>
</dbReference>
<dbReference type="AlphaFoldDB" id="A0A1F5VIQ7"/>
<comment type="similarity">
    <text evidence="1 5">Belongs to the universal ribosomal protein uS8 family.</text>
</comment>
<dbReference type="Gene3D" id="3.30.1370.30">
    <property type="match status" value="1"/>
</dbReference>
<dbReference type="GO" id="GO:0006412">
    <property type="term" value="P:translation"/>
    <property type="evidence" value="ECO:0007669"/>
    <property type="project" value="UniProtKB-UniRule"/>
</dbReference>
<gene>
    <name evidence="5" type="primary">rpsH</name>
    <name evidence="6" type="ORF">A2834_04370</name>
</gene>
<comment type="subunit">
    <text evidence="5">Part of the 30S ribosomal subunit. Contacts proteins S5 and S12.</text>
</comment>
<keyword evidence="2 5" id="KW-0689">Ribosomal protein</keyword>
<keyword evidence="5" id="KW-0699">rRNA-binding</keyword>
<dbReference type="HAMAP" id="MF_01302_B">
    <property type="entry name" value="Ribosomal_uS8_B"/>
    <property type="match status" value="1"/>
</dbReference>
<dbReference type="PANTHER" id="PTHR11758">
    <property type="entry name" value="40S RIBOSOMAL PROTEIN S15A"/>
    <property type="match status" value="1"/>
</dbReference>
<dbReference type="GO" id="GO:0003735">
    <property type="term" value="F:structural constituent of ribosome"/>
    <property type="evidence" value="ECO:0007669"/>
    <property type="project" value="InterPro"/>
</dbReference>
<protein>
    <recommendedName>
        <fullName evidence="4 5">Small ribosomal subunit protein uS8</fullName>
    </recommendedName>
</protein>
<evidence type="ECO:0000256" key="2">
    <source>
        <dbReference type="ARBA" id="ARBA00022980"/>
    </source>
</evidence>
<evidence type="ECO:0000256" key="4">
    <source>
        <dbReference type="ARBA" id="ARBA00035258"/>
    </source>
</evidence>
<evidence type="ECO:0000313" key="6">
    <source>
        <dbReference type="EMBL" id="OGF63306.1"/>
    </source>
</evidence>
<dbReference type="FunFam" id="3.30.1490.10:FF:000001">
    <property type="entry name" value="30S ribosomal protein S8"/>
    <property type="match status" value="1"/>
</dbReference>
<proteinExistence type="inferred from homology"/>
<evidence type="ECO:0000256" key="3">
    <source>
        <dbReference type="ARBA" id="ARBA00023274"/>
    </source>
</evidence>
<comment type="caution">
    <text evidence="6">The sequence shown here is derived from an EMBL/GenBank/DDBJ whole genome shotgun (WGS) entry which is preliminary data.</text>
</comment>
<dbReference type="Proteomes" id="UP000179251">
    <property type="component" value="Unassembled WGS sequence"/>
</dbReference>
<dbReference type="GO" id="GO:0019843">
    <property type="term" value="F:rRNA binding"/>
    <property type="evidence" value="ECO:0007669"/>
    <property type="project" value="UniProtKB-UniRule"/>
</dbReference>
<keyword evidence="3 5" id="KW-0687">Ribonucleoprotein</keyword>
<dbReference type="Gene3D" id="3.30.1490.10">
    <property type="match status" value="1"/>
</dbReference>
<dbReference type="GO" id="GO:0005737">
    <property type="term" value="C:cytoplasm"/>
    <property type="evidence" value="ECO:0007669"/>
    <property type="project" value="UniProtKB-ARBA"/>
</dbReference>
<comment type="function">
    <text evidence="5">One of the primary rRNA binding proteins, it binds directly to 16S rRNA central domain where it helps coordinate assembly of the platform of the 30S subunit.</text>
</comment>
<name>A0A1F5VIQ7_9BACT</name>
<dbReference type="STRING" id="1798325.A2834_04370"/>
<dbReference type="GO" id="GO:1990904">
    <property type="term" value="C:ribonucleoprotein complex"/>
    <property type="evidence" value="ECO:0007669"/>
    <property type="project" value="UniProtKB-KW"/>
</dbReference>
<dbReference type="GO" id="GO:0005840">
    <property type="term" value="C:ribosome"/>
    <property type="evidence" value="ECO:0007669"/>
    <property type="project" value="UniProtKB-KW"/>
</dbReference>